<reference evidence="3 4" key="1">
    <citation type="submission" date="2014-11" db="EMBL/GenBank/DDBJ databases">
        <title>Genomics and ecophysiology of heterotrophic nitrogen fixing bacteria isolated from estuarine surface water.</title>
        <authorList>
            <person name="Bentzon-Tilia M."/>
            <person name="Severin I."/>
            <person name="Hansen L.H."/>
            <person name="Riemann L."/>
        </authorList>
    </citation>
    <scope>NUCLEOTIDE SEQUENCE [LARGE SCALE GENOMIC DNA]</scope>
    <source>
        <strain evidence="3 4">BAL398</strain>
    </source>
</reference>
<dbReference type="InterPro" id="IPR037165">
    <property type="entry name" value="AldOxase/xan_DH_Mopterin-bd_sf"/>
</dbReference>
<gene>
    <name evidence="3" type="ORF">OO17_04515</name>
</gene>
<protein>
    <submittedName>
        <fullName evidence="3">Carbon monoxide dehydrogenase</fullName>
    </submittedName>
</protein>
<dbReference type="PANTHER" id="PTHR11908:SF132">
    <property type="entry name" value="ALDEHYDE OXIDASE 1-RELATED"/>
    <property type="match status" value="1"/>
</dbReference>
<dbReference type="InterPro" id="IPR046867">
    <property type="entry name" value="AldOxase/xan_DH_MoCoBD2"/>
</dbReference>
<sequence>GEVDGPSWPNGTHICEVEIDPETGITKVVRYTTVDDVGTAVNPMLVSGQIHGGVAQGIGQALYEGVSYDSDGQLLTASYQDYCVPRADDIPAIEVTLDGSAPCKTNPLGAKGCGESGAIGGPPCIVHGVLDALAPLGITALNTPLTPEKVWRAIKDAEAAQK</sequence>
<evidence type="ECO:0000259" key="2">
    <source>
        <dbReference type="Pfam" id="PF20256"/>
    </source>
</evidence>
<dbReference type="PATRIC" id="fig|1076.23.peg.6530"/>
<dbReference type="SUPFAM" id="SSF56003">
    <property type="entry name" value="Molybdenum cofactor-binding domain"/>
    <property type="match status" value="1"/>
</dbReference>
<feature type="non-terminal residue" evidence="3">
    <location>
        <position position="1"/>
    </location>
</feature>
<proteinExistence type="predicted"/>
<comment type="caution">
    <text evidence="3">The sequence shown here is derived from an EMBL/GenBank/DDBJ whole genome shotgun (WGS) entry which is preliminary data.</text>
</comment>
<keyword evidence="1" id="KW-0500">Molybdenum</keyword>
<dbReference type="InterPro" id="IPR016208">
    <property type="entry name" value="Ald_Oxase/xanthine_DH-like"/>
</dbReference>
<dbReference type="OrthoDB" id="9758509at2"/>
<feature type="domain" description="Aldehyde oxidase/xanthine dehydrogenase second molybdopterin binding" evidence="2">
    <location>
        <begin position="7"/>
        <end position="91"/>
    </location>
</feature>
<organism evidence="3 4">
    <name type="scientific">Rhodopseudomonas palustris</name>
    <dbReference type="NCBI Taxonomy" id="1076"/>
    <lineage>
        <taxon>Bacteria</taxon>
        <taxon>Pseudomonadati</taxon>
        <taxon>Pseudomonadota</taxon>
        <taxon>Alphaproteobacteria</taxon>
        <taxon>Hyphomicrobiales</taxon>
        <taxon>Nitrobacteraceae</taxon>
        <taxon>Rhodopseudomonas</taxon>
    </lineage>
</organism>
<evidence type="ECO:0000313" key="3">
    <source>
        <dbReference type="EMBL" id="KIZ47418.1"/>
    </source>
</evidence>
<dbReference type="GO" id="GO:0016491">
    <property type="term" value="F:oxidoreductase activity"/>
    <property type="evidence" value="ECO:0007669"/>
    <property type="project" value="InterPro"/>
</dbReference>
<dbReference type="EMBL" id="JXXE01000083">
    <property type="protein sequence ID" value="KIZ47418.1"/>
    <property type="molecule type" value="Genomic_DNA"/>
</dbReference>
<dbReference type="RefSeq" id="WP_044406232.1">
    <property type="nucleotide sequence ID" value="NZ_JXXE01000083.1"/>
</dbReference>
<dbReference type="Gene3D" id="3.30.365.10">
    <property type="entry name" value="Aldehyde oxidase/xanthine dehydrogenase, molybdopterin binding domain"/>
    <property type="match status" value="1"/>
</dbReference>
<dbReference type="Pfam" id="PF20256">
    <property type="entry name" value="MoCoBD_2"/>
    <property type="match status" value="1"/>
</dbReference>
<dbReference type="PANTHER" id="PTHR11908">
    <property type="entry name" value="XANTHINE DEHYDROGENASE"/>
    <property type="match status" value="1"/>
</dbReference>
<dbReference type="Proteomes" id="UP000032515">
    <property type="component" value="Unassembled WGS sequence"/>
</dbReference>
<evidence type="ECO:0000313" key="4">
    <source>
        <dbReference type="Proteomes" id="UP000032515"/>
    </source>
</evidence>
<accession>A0A0D7F2V4</accession>
<dbReference type="AlphaFoldDB" id="A0A0D7F2V4"/>
<dbReference type="GO" id="GO:0005506">
    <property type="term" value="F:iron ion binding"/>
    <property type="evidence" value="ECO:0007669"/>
    <property type="project" value="InterPro"/>
</dbReference>
<evidence type="ECO:0000256" key="1">
    <source>
        <dbReference type="ARBA" id="ARBA00022505"/>
    </source>
</evidence>
<name>A0A0D7F2V4_RHOPL</name>